<comment type="function">
    <text evidence="10">Interacts with outer membrane receptor proteins that carry out high-affinity binding and energy dependent uptake into the periplasmic space of specific substrates. It could act to transduce energy from the cytoplasmic membrane to specific energy-requiring processes in the outer membrane, resulting in the release into the periplasm of ligands bound by these outer membrane proteins.</text>
</comment>
<comment type="subcellular location">
    <subcellularLocation>
        <location evidence="1 10">Cell inner membrane</location>
        <topology evidence="1 10">Single-pass membrane protein</topology>
        <orientation evidence="1 10">Periplasmic side</orientation>
    </subcellularLocation>
</comment>
<feature type="region of interest" description="Disordered" evidence="11">
    <location>
        <begin position="117"/>
        <end position="242"/>
    </location>
</feature>
<dbReference type="PANTHER" id="PTHR33446:SF11">
    <property type="entry name" value="TONB3"/>
    <property type="match status" value="1"/>
</dbReference>
<dbReference type="InterPro" id="IPR006260">
    <property type="entry name" value="TonB/TolA_C"/>
</dbReference>
<keyword evidence="6" id="KW-0812">Transmembrane</keyword>
<dbReference type="EMBL" id="JBHUII010000008">
    <property type="protein sequence ID" value="MFD2206922.1"/>
    <property type="molecule type" value="Genomic_DNA"/>
</dbReference>
<evidence type="ECO:0000313" key="13">
    <source>
        <dbReference type="EMBL" id="MFD2206922.1"/>
    </source>
</evidence>
<dbReference type="PROSITE" id="PS52015">
    <property type="entry name" value="TONB_CTD"/>
    <property type="match status" value="1"/>
</dbReference>
<evidence type="ECO:0000313" key="14">
    <source>
        <dbReference type="Proteomes" id="UP001597294"/>
    </source>
</evidence>
<keyword evidence="3 10" id="KW-0813">Transport</keyword>
<dbReference type="InterPro" id="IPR037682">
    <property type="entry name" value="TonB_C"/>
</dbReference>
<comment type="caution">
    <text evidence="13">The sequence shown here is derived from an EMBL/GenBank/DDBJ whole genome shotgun (WGS) entry which is preliminary data.</text>
</comment>
<keyword evidence="4 10" id="KW-1003">Cell membrane</keyword>
<evidence type="ECO:0000256" key="10">
    <source>
        <dbReference type="RuleBase" id="RU362123"/>
    </source>
</evidence>
<dbReference type="NCBIfam" id="TIGR01352">
    <property type="entry name" value="tonB_Cterm"/>
    <property type="match status" value="1"/>
</dbReference>
<feature type="domain" description="TonB C-terminal" evidence="12">
    <location>
        <begin position="221"/>
        <end position="311"/>
    </location>
</feature>
<dbReference type="SUPFAM" id="SSF74653">
    <property type="entry name" value="TolA/TonB C-terminal domain"/>
    <property type="match status" value="1"/>
</dbReference>
<dbReference type="RefSeq" id="WP_380253038.1">
    <property type="nucleotide sequence ID" value="NZ_JBHUII010000008.1"/>
</dbReference>
<feature type="compositionally biased region" description="Polar residues" evidence="11">
    <location>
        <begin position="172"/>
        <end position="194"/>
    </location>
</feature>
<evidence type="ECO:0000256" key="11">
    <source>
        <dbReference type="SAM" id="MobiDB-lite"/>
    </source>
</evidence>
<proteinExistence type="inferred from homology"/>
<accession>A0ABW5BLC3</accession>
<evidence type="ECO:0000256" key="5">
    <source>
        <dbReference type="ARBA" id="ARBA00022519"/>
    </source>
</evidence>
<name>A0ABW5BLC3_9PROT</name>
<dbReference type="Proteomes" id="UP001597294">
    <property type="component" value="Unassembled WGS sequence"/>
</dbReference>
<feature type="compositionally biased region" description="Low complexity" evidence="11">
    <location>
        <begin position="195"/>
        <end position="204"/>
    </location>
</feature>
<dbReference type="PRINTS" id="PR01374">
    <property type="entry name" value="TONBPROTEIN"/>
</dbReference>
<sequence>MQGTTAIRWSSSLLIAITLHTVCWFWADQILPPVFANTPSPQRLTVALATRIKTHPVSEVNRPQPVASAPEQIETKQPTPIQATMSPQPRPTKPITENVVQSPVEALVPKKELIKVRPKRKPRASVFKQNAKASLRKKEPLQPAKQKKTDPKHSLPTVKVAAPQVREISNPPALTNMSVEKSLSPISDSAKSQPTSSTNNITKTTSDHSALESPTFKDLPLITEPAFSKPPAPPRYPKRAKNKRLQGQVILRARVDEQGLVEDIVIWQSSGHKLLDKAAEKAMWAWQFTPAKQAGIKTASWVEFPINFAIR</sequence>
<evidence type="ECO:0000256" key="2">
    <source>
        <dbReference type="ARBA" id="ARBA00006555"/>
    </source>
</evidence>
<comment type="similarity">
    <text evidence="2 10">Belongs to the TonB family.</text>
</comment>
<reference evidence="14" key="1">
    <citation type="journal article" date="2019" name="Int. J. Syst. Evol. Microbiol.">
        <title>The Global Catalogue of Microorganisms (GCM) 10K type strain sequencing project: providing services to taxonomists for standard genome sequencing and annotation.</title>
        <authorList>
            <consortium name="The Broad Institute Genomics Platform"/>
            <consortium name="The Broad Institute Genome Sequencing Center for Infectious Disease"/>
            <person name="Wu L."/>
            <person name="Ma J."/>
        </authorList>
    </citation>
    <scope>NUCLEOTIDE SEQUENCE [LARGE SCALE GENOMIC DNA]</scope>
    <source>
        <strain evidence="14">CGMCC 4.7192</strain>
    </source>
</reference>
<evidence type="ECO:0000256" key="9">
    <source>
        <dbReference type="ARBA" id="ARBA00023136"/>
    </source>
</evidence>
<evidence type="ECO:0000256" key="8">
    <source>
        <dbReference type="ARBA" id="ARBA00022989"/>
    </source>
</evidence>
<feature type="region of interest" description="Disordered" evidence="11">
    <location>
        <begin position="61"/>
        <end position="98"/>
    </location>
</feature>
<keyword evidence="10" id="KW-0735">Signal-anchor</keyword>
<keyword evidence="14" id="KW-1185">Reference proteome</keyword>
<organism evidence="13 14">
    <name type="scientific">Kiloniella antarctica</name>
    <dbReference type="NCBI Taxonomy" id="1550907"/>
    <lineage>
        <taxon>Bacteria</taxon>
        <taxon>Pseudomonadati</taxon>
        <taxon>Pseudomonadota</taxon>
        <taxon>Alphaproteobacteria</taxon>
        <taxon>Rhodospirillales</taxon>
        <taxon>Kiloniellaceae</taxon>
        <taxon>Kiloniella</taxon>
    </lineage>
</organism>
<dbReference type="PANTHER" id="PTHR33446">
    <property type="entry name" value="PROTEIN TONB-RELATED"/>
    <property type="match status" value="1"/>
</dbReference>
<gene>
    <name evidence="13" type="ORF">ACFSKO_14935</name>
</gene>
<dbReference type="Pfam" id="PF03544">
    <property type="entry name" value="TonB_C"/>
    <property type="match status" value="1"/>
</dbReference>
<evidence type="ECO:0000259" key="12">
    <source>
        <dbReference type="PROSITE" id="PS52015"/>
    </source>
</evidence>
<dbReference type="InterPro" id="IPR003538">
    <property type="entry name" value="TonB"/>
</dbReference>
<evidence type="ECO:0000256" key="3">
    <source>
        <dbReference type="ARBA" id="ARBA00022448"/>
    </source>
</evidence>
<evidence type="ECO:0000256" key="4">
    <source>
        <dbReference type="ARBA" id="ARBA00022475"/>
    </source>
</evidence>
<feature type="compositionally biased region" description="Polar residues" evidence="11">
    <location>
        <begin position="75"/>
        <end position="87"/>
    </location>
</feature>
<evidence type="ECO:0000256" key="6">
    <source>
        <dbReference type="ARBA" id="ARBA00022692"/>
    </source>
</evidence>
<dbReference type="Gene3D" id="3.30.1150.10">
    <property type="match status" value="1"/>
</dbReference>
<protein>
    <recommendedName>
        <fullName evidence="10">Protein TonB</fullName>
    </recommendedName>
</protein>
<dbReference type="InterPro" id="IPR051045">
    <property type="entry name" value="TonB-dependent_transducer"/>
</dbReference>
<evidence type="ECO:0000256" key="7">
    <source>
        <dbReference type="ARBA" id="ARBA00022927"/>
    </source>
</evidence>
<keyword evidence="7 10" id="KW-0653">Protein transport</keyword>
<keyword evidence="5 10" id="KW-0997">Cell inner membrane</keyword>
<keyword evidence="8" id="KW-1133">Transmembrane helix</keyword>
<evidence type="ECO:0000256" key="1">
    <source>
        <dbReference type="ARBA" id="ARBA00004383"/>
    </source>
</evidence>
<keyword evidence="9" id="KW-0472">Membrane</keyword>